<feature type="domain" description="Carbamoyltransferase C-terminal" evidence="3">
    <location>
        <begin position="364"/>
        <end position="532"/>
    </location>
</feature>
<reference evidence="5" key="1">
    <citation type="submission" date="2016-10" db="EMBL/GenBank/DDBJ databases">
        <authorList>
            <person name="Varghese N."/>
            <person name="Submissions S."/>
        </authorList>
    </citation>
    <scope>NUCLEOTIDE SEQUENCE [LARGE SCALE GENOMIC DNA]</scope>
    <source>
        <strain evidence="5">CGMCC 1.6854</strain>
    </source>
</reference>
<evidence type="ECO:0000259" key="3">
    <source>
        <dbReference type="Pfam" id="PF16861"/>
    </source>
</evidence>
<dbReference type="InterPro" id="IPR043129">
    <property type="entry name" value="ATPase_NBD"/>
</dbReference>
<dbReference type="Proteomes" id="UP000199544">
    <property type="component" value="Unassembled WGS sequence"/>
</dbReference>
<dbReference type="Pfam" id="PF16861">
    <property type="entry name" value="Carbam_trans_C"/>
    <property type="match status" value="1"/>
</dbReference>
<evidence type="ECO:0000259" key="2">
    <source>
        <dbReference type="Pfam" id="PF02543"/>
    </source>
</evidence>
<dbReference type="InterPro" id="IPR003696">
    <property type="entry name" value="Carbtransf_dom"/>
</dbReference>
<evidence type="ECO:0000313" key="4">
    <source>
        <dbReference type="EMBL" id="SDN48317.1"/>
    </source>
</evidence>
<evidence type="ECO:0000313" key="5">
    <source>
        <dbReference type="Proteomes" id="UP000199544"/>
    </source>
</evidence>
<dbReference type="InterPro" id="IPR038152">
    <property type="entry name" value="Carbam_trans_C_sf"/>
</dbReference>
<gene>
    <name evidence="4" type="ORF">SAMN04488137_4635</name>
</gene>
<keyword evidence="5" id="KW-1185">Reference proteome</keyword>
<accession>A0A1H0BRU6</accession>
<name>A0A1H0BRU6_9BACL</name>
<organism evidence="4 5">
    <name type="scientific">Fictibacillus solisalsi</name>
    <dbReference type="NCBI Taxonomy" id="459525"/>
    <lineage>
        <taxon>Bacteria</taxon>
        <taxon>Bacillati</taxon>
        <taxon>Bacillota</taxon>
        <taxon>Bacilli</taxon>
        <taxon>Bacillales</taxon>
        <taxon>Fictibacillaceae</taxon>
        <taxon>Fictibacillus</taxon>
    </lineage>
</organism>
<dbReference type="AlphaFoldDB" id="A0A1H0BRU6"/>
<dbReference type="GO" id="GO:0016740">
    <property type="term" value="F:transferase activity"/>
    <property type="evidence" value="ECO:0007669"/>
    <property type="project" value="UniProtKB-KW"/>
</dbReference>
<dbReference type="RefSeq" id="WP_090238814.1">
    <property type="nucleotide sequence ID" value="NZ_FNHW01000005.1"/>
</dbReference>
<dbReference type="Gene3D" id="3.30.420.40">
    <property type="match status" value="1"/>
</dbReference>
<proteinExistence type="inferred from homology"/>
<protein>
    <submittedName>
        <fullName evidence="4">Carbamoyltransferase</fullName>
    </submittedName>
</protein>
<dbReference type="Pfam" id="PF02543">
    <property type="entry name" value="Carbam_trans_N"/>
    <property type="match status" value="1"/>
</dbReference>
<comment type="similarity">
    <text evidence="1">Belongs to the NodU/CmcH family.</text>
</comment>
<dbReference type="CDD" id="cd24098">
    <property type="entry name" value="ASKHA_NBD_TobZ_N"/>
    <property type="match status" value="1"/>
</dbReference>
<sequence>MNILGLGGSIHDYSACLTSGSEIVHYIEEERLLKIKHALNIGRKTVMNKAAEYCLMESNLKESDLDMIVTTDIVEPAYYSRFSHHDMQIINHHLSHAASSFYPSPFRDAAILVVDGRGSSIEEDTKETISFYYGEGNQIQELKKSKGKEHQELITNSLGCFYEEVTKAIGFEFLQDGKTMGLAPYGTDKYVNKFHDFFGRDEQGMFLQTASQLQSLRDFIIEEIGTSLDPDQCKADFAFAVQHHTEEYLIHACQFLYQLTKSKNLCLSGGVALNSVANNKIAQHTPFENIYIFPAAGDAGTAVGCALYGYYALHDNPRIVTESGMCTPYLGKEYSKESIKKAIDQHAEELIIHHPPNLTEYVSDLLADGKIVGWFQGRSEAGPRSLGNRSILADPRRKDMKDTINKRIKHREPFRPFAPAILEEHAHSYFSLQSPSPYMLFVSKISPSKRNQIPAVTHVDGTGRVQTVSKTMNPLLHSLLECFYNKTGVPVLLNTSFNDNGQPIIESPMDAVVTFLKLDLDYLVVGEYVLAKSDGIKEV</sequence>
<dbReference type="PANTHER" id="PTHR34847:SF1">
    <property type="entry name" value="NODULATION PROTEIN U"/>
    <property type="match status" value="1"/>
</dbReference>
<dbReference type="STRING" id="459525.SAMN04488137_4635"/>
<dbReference type="PANTHER" id="PTHR34847">
    <property type="entry name" value="NODULATION PROTEIN U"/>
    <property type="match status" value="1"/>
</dbReference>
<dbReference type="EMBL" id="FNHW01000005">
    <property type="protein sequence ID" value="SDN48317.1"/>
    <property type="molecule type" value="Genomic_DNA"/>
</dbReference>
<evidence type="ECO:0000256" key="1">
    <source>
        <dbReference type="ARBA" id="ARBA00006129"/>
    </source>
</evidence>
<dbReference type="Gene3D" id="3.90.870.20">
    <property type="entry name" value="Carbamoyltransferase, C-terminal domain"/>
    <property type="match status" value="1"/>
</dbReference>
<feature type="domain" description="Carbamoyltransferase" evidence="2">
    <location>
        <begin position="84"/>
        <end position="307"/>
    </location>
</feature>
<dbReference type="OrthoDB" id="9780777at2"/>
<dbReference type="SUPFAM" id="SSF53067">
    <property type="entry name" value="Actin-like ATPase domain"/>
    <property type="match status" value="1"/>
</dbReference>
<dbReference type="InterPro" id="IPR051338">
    <property type="entry name" value="NodU/CmcH_Carbamoyltrnsfr"/>
</dbReference>
<keyword evidence="4" id="KW-0808">Transferase</keyword>
<dbReference type="InterPro" id="IPR031730">
    <property type="entry name" value="Carbam_trans_C"/>
</dbReference>